<dbReference type="AlphaFoldDB" id="A0A3N4YGW4"/>
<evidence type="ECO:0000313" key="2">
    <source>
        <dbReference type="Proteomes" id="UP000280501"/>
    </source>
</evidence>
<dbReference type="Proteomes" id="UP000280501">
    <property type="component" value="Unassembled WGS sequence"/>
</dbReference>
<comment type="caution">
    <text evidence="1">The sequence shown here is derived from an EMBL/GenBank/DDBJ whole genome shotgun (WGS) entry which is preliminary data.</text>
</comment>
<proteinExistence type="predicted"/>
<sequence>MHHISVLIEEPRALDVFAYRGHLFVLTFEGCLITYSVSQIASSLDEEHGDDGLVAAYALFSSKGIGASPKTKSAWKRFDHASSRSLELPSSPVATSPFAIEASAHLDMRVYYNQIFVATDRGTFWAPLESTGQVSSDRDAVKSMTSAPTESLSTGMGAVGASLGEEGLAIFARVYAEDRAPESRLLHRSIRSTIGWGNAVNYPTHGSYEILESTIIEDGLGRKELVGVRAPSSGKAAVVDVQRGGYVTWEAGRLLLADETSVSSLGRAGGSSRRRTLARASDGDQPLWMGVTGNRCIVTETADRISVAKADQHLTIHEGPAASVRTFSGSQRYRRLVAATVDGGLLLSAVFRSDER</sequence>
<evidence type="ECO:0000313" key="1">
    <source>
        <dbReference type="EMBL" id="RPF20339.1"/>
    </source>
</evidence>
<keyword evidence="2" id="KW-1185">Reference proteome</keyword>
<organism evidence="1 2">
    <name type="scientific">Myceligenerans xiligouense</name>
    <dbReference type="NCBI Taxonomy" id="253184"/>
    <lineage>
        <taxon>Bacteria</taxon>
        <taxon>Bacillati</taxon>
        <taxon>Actinomycetota</taxon>
        <taxon>Actinomycetes</taxon>
        <taxon>Micrococcales</taxon>
        <taxon>Promicromonosporaceae</taxon>
        <taxon>Myceligenerans</taxon>
    </lineage>
</organism>
<dbReference type="EMBL" id="RKQZ01000001">
    <property type="protein sequence ID" value="RPF20339.1"/>
    <property type="molecule type" value="Genomic_DNA"/>
</dbReference>
<dbReference type="OrthoDB" id="8477882at2"/>
<reference evidence="1 2" key="1">
    <citation type="submission" date="2018-11" db="EMBL/GenBank/DDBJ databases">
        <title>Sequencing the genomes of 1000 actinobacteria strains.</title>
        <authorList>
            <person name="Klenk H.-P."/>
        </authorList>
    </citation>
    <scope>NUCLEOTIDE SEQUENCE [LARGE SCALE GENOMIC DNA]</scope>
    <source>
        <strain evidence="1 2">DSM 15700</strain>
    </source>
</reference>
<protein>
    <submittedName>
        <fullName evidence="1">Uncharacterized protein</fullName>
    </submittedName>
</protein>
<name>A0A3N4YGW4_9MICO</name>
<gene>
    <name evidence="1" type="ORF">EDD34_0926</name>
</gene>
<dbReference type="RefSeq" id="WP_123813517.1">
    <property type="nucleotide sequence ID" value="NZ_RKQZ01000001.1"/>
</dbReference>
<accession>A0A3N4YGW4</accession>